<sequence>MSEHVTSSRPRVLVLFGGQSGEHGISCATAAGVLAAIDRDRYDVVPVGIARSGEWVLMPDDPQRYRLRGEHAYEVVADGPCVSIAPGGRVKVNDPADGSVSDLGRIDVAFPLLHGPFGEDGTIQGLLELAGVPYVGCGVLASAAGMDKHVTNALLTQAGLPAGDWELITTRDWMGDREAVCERIARLGSPVFVKPCRAGSSLGIARVSDPADLVPAIEAARAHDPRVVVEAELHGLEVECAVLGGGADAAPRCSSLGLIAVSDAAEFYDYETKYVDHDAVALTIPAPLPPRLAARARELAGQAFEALGCEGLARVDFFVDVDAELVTINEINTMPGFTPYSMYPALWDAEGVSYTDLVSELIELALTRPVGLR</sequence>
<evidence type="ECO:0000256" key="2">
    <source>
        <dbReference type="ARBA" id="ARBA00010871"/>
    </source>
</evidence>
<keyword evidence="6 16" id="KW-0067">ATP-binding</keyword>
<dbReference type="Gene3D" id="3.40.50.20">
    <property type="match status" value="1"/>
</dbReference>
<dbReference type="SUPFAM" id="SSF52440">
    <property type="entry name" value="PreATP-grasp domain"/>
    <property type="match status" value="1"/>
</dbReference>
<dbReference type="InterPro" id="IPR013815">
    <property type="entry name" value="ATP_grasp_subdomain_1"/>
</dbReference>
<keyword evidence="4 15" id="KW-0479">Metal-binding</keyword>
<dbReference type="RefSeq" id="WP_191070986.1">
    <property type="nucleotide sequence ID" value="NZ_JACRUO010000001.1"/>
</dbReference>
<dbReference type="GO" id="GO:0009252">
    <property type="term" value="P:peptidoglycan biosynthetic process"/>
    <property type="evidence" value="ECO:0007669"/>
    <property type="project" value="UniProtKB-UniRule"/>
</dbReference>
<keyword evidence="10 15" id="KW-0464">Manganese</keyword>
<comment type="subcellular location">
    <subcellularLocation>
        <location evidence="12">Cytoplasm</location>
    </subcellularLocation>
</comment>
<feature type="active site" evidence="13">
    <location>
        <position position="200"/>
    </location>
</feature>
<evidence type="ECO:0000256" key="4">
    <source>
        <dbReference type="ARBA" id="ARBA00022723"/>
    </source>
</evidence>
<keyword evidence="7 15" id="KW-0460">Magnesium</keyword>
<dbReference type="PANTHER" id="PTHR23132">
    <property type="entry name" value="D-ALANINE--D-ALANINE LIGASE"/>
    <property type="match status" value="1"/>
</dbReference>
<dbReference type="InterPro" id="IPR016185">
    <property type="entry name" value="PreATP-grasp_dom_sf"/>
</dbReference>
<accession>A0A8I0GF47</accession>
<evidence type="ECO:0000256" key="6">
    <source>
        <dbReference type="ARBA" id="ARBA00022840"/>
    </source>
</evidence>
<feature type="domain" description="ATP-grasp" evidence="17">
    <location>
        <begin position="152"/>
        <end position="363"/>
    </location>
</feature>
<proteinExistence type="inferred from homology"/>
<evidence type="ECO:0000256" key="15">
    <source>
        <dbReference type="PIRSR" id="PIRSR039102-3"/>
    </source>
</evidence>
<feature type="binding site" evidence="14">
    <location>
        <begin position="192"/>
        <end position="194"/>
    </location>
    <ligand>
        <name>ATP</name>
        <dbReference type="ChEBI" id="CHEBI:30616"/>
    </ligand>
</feature>
<dbReference type="GO" id="GO:0008716">
    <property type="term" value="F:D-alanine-D-alanine ligase activity"/>
    <property type="evidence" value="ECO:0007669"/>
    <property type="project" value="UniProtKB-UniRule"/>
</dbReference>
<feature type="binding site" evidence="14">
    <location>
        <begin position="230"/>
        <end position="237"/>
    </location>
    <ligand>
        <name>ATP</name>
        <dbReference type="ChEBI" id="CHEBI:30616"/>
    </ligand>
</feature>
<feature type="binding site" evidence="15">
    <location>
        <position position="332"/>
    </location>
    <ligand>
        <name>Mg(2+)</name>
        <dbReference type="ChEBI" id="CHEBI:18420"/>
        <label>2</label>
    </ligand>
</feature>
<comment type="pathway">
    <text evidence="12">Cell wall biogenesis; peptidoglycan biosynthesis.</text>
</comment>
<evidence type="ECO:0000256" key="3">
    <source>
        <dbReference type="ARBA" id="ARBA00022598"/>
    </source>
</evidence>
<comment type="caution">
    <text evidence="18">The sequence shown here is derived from an EMBL/GenBank/DDBJ whole genome shotgun (WGS) entry which is preliminary data.</text>
</comment>
<evidence type="ECO:0000256" key="9">
    <source>
        <dbReference type="ARBA" id="ARBA00022984"/>
    </source>
</evidence>
<dbReference type="InterPro" id="IPR011127">
    <property type="entry name" value="Dala_Dala_lig_N"/>
</dbReference>
<dbReference type="NCBIfam" id="NF002528">
    <property type="entry name" value="PRK01966.1-4"/>
    <property type="match status" value="1"/>
</dbReference>
<comment type="catalytic activity">
    <reaction evidence="12">
        <text>2 D-alanine + ATP = D-alanyl-D-alanine + ADP + phosphate + H(+)</text>
        <dbReference type="Rhea" id="RHEA:11224"/>
        <dbReference type="ChEBI" id="CHEBI:15378"/>
        <dbReference type="ChEBI" id="CHEBI:30616"/>
        <dbReference type="ChEBI" id="CHEBI:43474"/>
        <dbReference type="ChEBI" id="CHEBI:57416"/>
        <dbReference type="ChEBI" id="CHEBI:57822"/>
        <dbReference type="ChEBI" id="CHEBI:456216"/>
        <dbReference type="EC" id="6.3.2.4"/>
    </reaction>
</comment>
<dbReference type="Pfam" id="PF01820">
    <property type="entry name" value="Dala_Dala_lig_N"/>
    <property type="match status" value="1"/>
</dbReference>
<evidence type="ECO:0000256" key="14">
    <source>
        <dbReference type="PIRSR" id="PIRSR039102-2"/>
    </source>
</evidence>
<protein>
    <recommendedName>
        <fullName evidence="12">D-alanine--D-alanine ligase</fullName>
        <ecNumber evidence="12">6.3.2.4</ecNumber>
    </recommendedName>
    <alternativeName>
        <fullName evidence="12">D-Ala-D-Ala ligase</fullName>
    </alternativeName>
    <alternativeName>
        <fullName evidence="12">D-alanylalanine synthetase</fullName>
    </alternativeName>
</protein>
<dbReference type="InterPro" id="IPR011095">
    <property type="entry name" value="Dala_Dala_lig_C"/>
</dbReference>
<keyword evidence="3 12" id="KW-0436">Ligase</keyword>
<evidence type="ECO:0000256" key="13">
    <source>
        <dbReference type="PIRSR" id="PIRSR039102-1"/>
    </source>
</evidence>
<comment type="cofactor">
    <cofactor evidence="15">
        <name>Mg(2+)</name>
        <dbReference type="ChEBI" id="CHEBI:18420"/>
    </cofactor>
    <cofactor evidence="15">
        <name>Mn(2+)</name>
        <dbReference type="ChEBI" id="CHEBI:29035"/>
    </cofactor>
    <text evidence="15">Binds 2 magnesium or manganese ions per subunit.</text>
</comment>
<comment type="cofactor">
    <cofactor evidence="1">
        <name>Mn(2+)</name>
        <dbReference type="ChEBI" id="CHEBI:29035"/>
    </cofactor>
</comment>
<evidence type="ECO:0000256" key="11">
    <source>
        <dbReference type="ARBA" id="ARBA00023316"/>
    </source>
</evidence>
<keyword evidence="9 12" id="KW-0573">Peptidoglycan synthesis</keyword>
<dbReference type="EC" id="6.3.2.4" evidence="12"/>
<dbReference type="Gene3D" id="3.30.470.20">
    <property type="entry name" value="ATP-grasp fold, B domain"/>
    <property type="match status" value="1"/>
</dbReference>
<evidence type="ECO:0000256" key="10">
    <source>
        <dbReference type="ARBA" id="ARBA00023211"/>
    </source>
</evidence>
<dbReference type="GO" id="GO:0005524">
    <property type="term" value="F:ATP binding"/>
    <property type="evidence" value="ECO:0007669"/>
    <property type="project" value="UniProtKB-UniRule"/>
</dbReference>
<keyword evidence="12" id="KW-0963">Cytoplasm</keyword>
<feature type="binding site" evidence="15">
    <location>
        <position position="330"/>
    </location>
    <ligand>
        <name>Mg(2+)</name>
        <dbReference type="ChEBI" id="CHEBI:18420"/>
        <label>1</label>
    </ligand>
</feature>
<feature type="active site" evidence="13">
    <location>
        <position position="22"/>
    </location>
</feature>
<dbReference type="GO" id="GO:0005829">
    <property type="term" value="C:cytosol"/>
    <property type="evidence" value="ECO:0007669"/>
    <property type="project" value="TreeGrafter"/>
</dbReference>
<evidence type="ECO:0000256" key="7">
    <source>
        <dbReference type="ARBA" id="ARBA00022842"/>
    </source>
</evidence>
<keyword evidence="11 12" id="KW-0961">Cell wall biogenesis/degradation</keyword>
<dbReference type="PROSITE" id="PS00844">
    <property type="entry name" value="DALA_DALA_LIGASE_2"/>
    <property type="match status" value="1"/>
</dbReference>
<feature type="binding site" evidence="14">
    <location>
        <position position="148"/>
    </location>
    <ligand>
        <name>ATP</name>
        <dbReference type="ChEBI" id="CHEBI:30616"/>
    </ligand>
</feature>
<comment type="function">
    <text evidence="12">Cell wall formation.</text>
</comment>
<evidence type="ECO:0000313" key="19">
    <source>
        <dbReference type="Proteomes" id="UP000627538"/>
    </source>
</evidence>
<evidence type="ECO:0000256" key="1">
    <source>
        <dbReference type="ARBA" id="ARBA00001936"/>
    </source>
</evidence>
<dbReference type="PANTHER" id="PTHR23132:SF25">
    <property type="entry name" value="D-ALANINE--D-ALANINE LIGASE A"/>
    <property type="match status" value="1"/>
</dbReference>
<reference evidence="18 19" key="1">
    <citation type="submission" date="2020-08" db="EMBL/GenBank/DDBJ databases">
        <title>Winkia gen. nov., sp. nov., isolated from faeces of the Anser albifrons in China.</title>
        <authorList>
            <person name="Liu Q."/>
        </authorList>
    </citation>
    <scope>NUCLEOTIDE SEQUENCE [LARGE SCALE GENOMIC DNA]</scope>
    <source>
        <strain evidence="18 19">C62</strain>
    </source>
</reference>
<gene>
    <name evidence="12" type="primary">ddl</name>
    <name evidence="18" type="ORF">H8R10_01390</name>
</gene>
<evidence type="ECO:0000259" key="17">
    <source>
        <dbReference type="PROSITE" id="PS50975"/>
    </source>
</evidence>
<dbReference type="Pfam" id="PF07478">
    <property type="entry name" value="Dala_Dala_lig_C"/>
    <property type="match status" value="1"/>
</dbReference>
<keyword evidence="5 14" id="KW-0547">Nucleotide-binding</keyword>
<dbReference type="InterPro" id="IPR011761">
    <property type="entry name" value="ATP-grasp"/>
</dbReference>
<dbReference type="Proteomes" id="UP000627538">
    <property type="component" value="Unassembled WGS sequence"/>
</dbReference>
<dbReference type="PROSITE" id="PS50975">
    <property type="entry name" value="ATP_GRASP"/>
    <property type="match status" value="1"/>
</dbReference>
<dbReference type="PIRSF" id="PIRSF039102">
    <property type="entry name" value="Ddl/VanB"/>
    <property type="match status" value="1"/>
</dbReference>
<evidence type="ECO:0000256" key="12">
    <source>
        <dbReference type="HAMAP-Rule" id="MF_00047"/>
    </source>
</evidence>
<feature type="binding site" evidence="15">
    <location>
        <position position="330"/>
    </location>
    <ligand>
        <name>Mg(2+)</name>
        <dbReference type="ChEBI" id="CHEBI:18420"/>
        <label>2</label>
    </ligand>
</feature>
<dbReference type="EMBL" id="JACRUO010000001">
    <property type="protein sequence ID" value="MBD3688894.1"/>
    <property type="molecule type" value="Genomic_DNA"/>
</dbReference>
<dbReference type="PROSITE" id="PS00843">
    <property type="entry name" value="DALA_DALA_LIGASE_1"/>
    <property type="match status" value="1"/>
</dbReference>
<dbReference type="UniPathway" id="UPA00219"/>
<feature type="binding site" evidence="15">
    <location>
        <position position="316"/>
    </location>
    <ligand>
        <name>Mg(2+)</name>
        <dbReference type="ChEBI" id="CHEBI:18420"/>
        <label>1</label>
    </ligand>
</feature>
<comment type="similarity">
    <text evidence="2 12">Belongs to the D-alanine--D-alanine ligase family.</text>
</comment>
<dbReference type="Gene3D" id="3.30.1490.20">
    <property type="entry name" value="ATP-grasp fold, A domain"/>
    <property type="match status" value="1"/>
</dbReference>
<feature type="binding site" evidence="14">
    <location>
        <begin position="329"/>
        <end position="330"/>
    </location>
    <ligand>
        <name>ATP</name>
        <dbReference type="ChEBI" id="CHEBI:30616"/>
    </ligand>
</feature>
<feature type="active site" evidence="13">
    <location>
        <position position="341"/>
    </location>
</feature>
<dbReference type="InterPro" id="IPR000291">
    <property type="entry name" value="D-Ala_lig_Van_CS"/>
</dbReference>
<feature type="binding site" evidence="14">
    <location>
        <begin position="200"/>
        <end position="201"/>
    </location>
    <ligand>
        <name>ATP</name>
        <dbReference type="ChEBI" id="CHEBI:30616"/>
    </ligand>
</feature>
<keyword evidence="8 12" id="KW-0133">Cell shape</keyword>
<dbReference type="SUPFAM" id="SSF56059">
    <property type="entry name" value="Glutathione synthetase ATP-binding domain-like"/>
    <property type="match status" value="1"/>
</dbReference>
<dbReference type="GO" id="GO:0008360">
    <property type="term" value="P:regulation of cell shape"/>
    <property type="evidence" value="ECO:0007669"/>
    <property type="project" value="UniProtKB-KW"/>
</dbReference>
<dbReference type="NCBIfam" id="TIGR01205">
    <property type="entry name" value="D_ala_D_alaTIGR"/>
    <property type="match status" value="1"/>
</dbReference>
<name>A0A8I0GF47_9ACTO</name>
<organism evidence="18 19">
    <name type="scientific">Nanchangia anserum</name>
    <dbReference type="NCBI Taxonomy" id="2692125"/>
    <lineage>
        <taxon>Bacteria</taxon>
        <taxon>Bacillati</taxon>
        <taxon>Actinomycetota</taxon>
        <taxon>Actinomycetes</taxon>
        <taxon>Actinomycetales</taxon>
        <taxon>Actinomycetaceae</taxon>
        <taxon>Nanchangia</taxon>
    </lineage>
</organism>
<dbReference type="GO" id="GO:0046872">
    <property type="term" value="F:metal ion binding"/>
    <property type="evidence" value="ECO:0007669"/>
    <property type="project" value="UniProtKB-KW"/>
</dbReference>
<evidence type="ECO:0000256" key="16">
    <source>
        <dbReference type="PROSITE-ProRule" id="PRU00409"/>
    </source>
</evidence>
<keyword evidence="19" id="KW-1185">Reference proteome</keyword>
<dbReference type="HAMAP" id="MF_00047">
    <property type="entry name" value="Dala_Dala_lig"/>
    <property type="match status" value="1"/>
</dbReference>
<dbReference type="AlphaFoldDB" id="A0A8I0GF47"/>
<evidence type="ECO:0000256" key="5">
    <source>
        <dbReference type="ARBA" id="ARBA00022741"/>
    </source>
</evidence>
<dbReference type="InterPro" id="IPR005905">
    <property type="entry name" value="D_ala_D_ala"/>
</dbReference>
<dbReference type="FunFam" id="3.30.470.20:FF:000008">
    <property type="entry name" value="D-alanine--D-alanine ligase"/>
    <property type="match status" value="1"/>
</dbReference>
<evidence type="ECO:0000313" key="18">
    <source>
        <dbReference type="EMBL" id="MBD3688894.1"/>
    </source>
</evidence>
<evidence type="ECO:0000256" key="8">
    <source>
        <dbReference type="ARBA" id="ARBA00022960"/>
    </source>
</evidence>
<dbReference type="GO" id="GO:0071555">
    <property type="term" value="P:cell wall organization"/>
    <property type="evidence" value="ECO:0007669"/>
    <property type="project" value="UniProtKB-KW"/>
</dbReference>